<dbReference type="EMBL" id="CP106735">
    <property type="protein sequence ID" value="UXX79837.1"/>
    <property type="molecule type" value="Genomic_DNA"/>
</dbReference>
<dbReference type="InterPro" id="IPR005177">
    <property type="entry name" value="Kinase-pyrophosphorylase"/>
</dbReference>
<proteinExistence type="predicted"/>
<dbReference type="Proteomes" id="UP001062165">
    <property type="component" value="Chromosome"/>
</dbReference>
<sequence length="274" mass="30499">MQTTRLNIFITPGSMSFLALESFARSAAWQFPDCECEVIKVPNVKSPKEAVEVVEQAKLNEPAVVVFCTPLEEVRDAFVMAGLRLRIQCLNALSPYVEAFGQALSASPVYQPTHSMELDQNYFRKIHAIEFAINNDDGKSQSSLEKADIVLIGVSRTSKTPLSIYLAYLNFLVVNIPLVSMSSIPKHLFQVPIKKIIGLTIDPSRLNQVRAERNNTMGVASDTQYSDLNNIIHELELADKVMKKIGCPVIDVTNKAVEETAEIILKHIKHTNSK</sequence>
<evidence type="ECO:0000256" key="1">
    <source>
        <dbReference type="ARBA" id="ARBA00022527"/>
    </source>
</evidence>
<evidence type="ECO:0000256" key="4">
    <source>
        <dbReference type="ARBA" id="ARBA00022777"/>
    </source>
</evidence>
<dbReference type="GO" id="GO:0016301">
    <property type="term" value="F:kinase activity"/>
    <property type="evidence" value="ECO:0007669"/>
    <property type="project" value="UniProtKB-KW"/>
</dbReference>
<evidence type="ECO:0000256" key="2">
    <source>
        <dbReference type="ARBA" id="ARBA00022679"/>
    </source>
</evidence>
<accession>A0ABY6D0Z9</accession>
<name>A0ABY6D0Z9_9BACT</name>
<dbReference type="Pfam" id="PF03618">
    <property type="entry name" value="Kinase-PPPase"/>
    <property type="match status" value="1"/>
</dbReference>
<protein>
    <submittedName>
        <fullName evidence="5">Kinase/pyrophosphorylase</fullName>
    </submittedName>
</protein>
<gene>
    <name evidence="5" type="ORF">N7E81_01795</name>
</gene>
<keyword evidence="6" id="KW-1185">Reference proteome</keyword>
<evidence type="ECO:0000256" key="3">
    <source>
        <dbReference type="ARBA" id="ARBA00022741"/>
    </source>
</evidence>
<evidence type="ECO:0000313" key="6">
    <source>
        <dbReference type="Proteomes" id="UP001062165"/>
    </source>
</evidence>
<dbReference type="PANTHER" id="PTHR31756">
    <property type="entry name" value="PYRUVATE, PHOSPHATE DIKINASE REGULATORY PROTEIN 1, CHLOROPLASTIC"/>
    <property type="match status" value="1"/>
</dbReference>
<organism evidence="5 6">
    <name type="scientific">Reichenbachiella carrageenanivorans</name>
    <dbReference type="NCBI Taxonomy" id="2979869"/>
    <lineage>
        <taxon>Bacteria</taxon>
        <taxon>Pseudomonadati</taxon>
        <taxon>Bacteroidota</taxon>
        <taxon>Cytophagia</taxon>
        <taxon>Cytophagales</taxon>
        <taxon>Reichenbachiellaceae</taxon>
        <taxon>Reichenbachiella</taxon>
    </lineage>
</organism>
<evidence type="ECO:0000313" key="5">
    <source>
        <dbReference type="EMBL" id="UXX79837.1"/>
    </source>
</evidence>
<reference evidence="5" key="1">
    <citation type="submission" date="2022-10" db="EMBL/GenBank/DDBJ databases">
        <title>Comparative genomics and taxonomic characterization of three novel marine species of genus Reichenbachiella exhibiting antioxidant and polysaccharide degradation activities.</title>
        <authorList>
            <person name="Muhammad N."/>
            <person name="Lee Y.-J."/>
            <person name="Ko J."/>
            <person name="Kim S.-G."/>
        </authorList>
    </citation>
    <scope>NUCLEOTIDE SEQUENCE</scope>
    <source>
        <strain evidence="5">Wsw4-B4</strain>
    </source>
</reference>
<dbReference type="NCBIfam" id="NF003742">
    <property type="entry name" value="PRK05339.1"/>
    <property type="match status" value="1"/>
</dbReference>
<keyword evidence="3" id="KW-0547">Nucleotide-binding</keyword>
<dbReference type="PANTHER" id="PTHR31756:SF3">
    <property type="entry name" value="PYRUVATE, PHOSPHATE DIKINASE REGULATORY PROTEIN 1, CHLOROPLASTIC"/>
    <property type="match status" value="1"/>
</dbReference>
<keyword evidence="4 5" id="KW-0418">Kinase</keyword>
<keyword evidence="2" id="KW-0808">Transferase</keyword>
<keyword evidence="1" id="KW-0723">Serine/threonine-protein kinase</keyword>
<dbReference type="RefSeq" id="WP_263051568.1">
    <property type="nucleotide sequence ID" value="NZ_CP106735.1"/>
</dbReference>